<evidence type="ECO:0000256" key="4">
    <source>
        <dbReference type="ARBA" id="ARBA00022842"/>
    </source>
</evidence>
<dbReference type="PROSITE" id="PS51462">
    <property type="entry name" value="NUDIX"/>
    <property type="match status" value="1"/>
</dbReference>
<dbReference type="EC" id="3.6.1.17" evidence="6"/>
<keyword evidence="3 6" id="KW-0378">Hydrolase</keyword>
<dbReference type="EMBL" id="APKE01000010">
    <property type="protein sequence ID" value="KAF0677014.1"/>
    <property type="molecule type" value="Genomic_DNA"/>
</dbReference>
<dbReference type="RefSeq" id="WP_159964224.1">
    <property type="nucleotide sequence ID" value="NZ_APKE01000010.1"/>
</dbReference>
<dbReference type="CDD" id="cd04666">
    <property type="entry name" value="NUDIX_DIPP2_like_Nudt4"/>
    <property type="match status" value="1"/>
</dbReference>
<evidence type="ECO:0000256" key="1">
    <source>
        <dbReference type="ARBA" id="ARBA00001946"/>
    </source>
</evidence>
<dbReference type="OrthoDB" id="7066910at2"/>
<evidence type="ECO:0000313" key="7">
    <source>
        <dbReference type="Proteomes" id="UP000698242"/>
    </source>
</evidence>
<name>A0A921NUQ2_9RHOB</name>
<proteinExistence type="predicted"/>
<protein>
    <submittedName>
        <fullName evidence="6">Bis-tetraphosphatase</fullName>
        <ecNumber evidence="6">3.6.1.17</ecNumber>
    </submittedName>
</protein>
<dbReference type="Gene3D" id="3.90.79.10">
    <property type="entry name" value="Nucleoside Triphosphate Pyrophosphohydrolase"/>
    <property type="match status" value="1"/>
</dbReference>
<accession>A0A921NUQ2</accession>
<dbReference type="PANTHER" id="PTHR12629">
    <property type="entry name" value="DIPHOSPHOINOSITOL POLYPHOSPHATE PHOSPHOHYDROLASE"/>
    <property type="match status" value="1"/>
</dbReference>
<sequence>MTISQLKTRPMRLASARKRDVRTQFGALCWRIRKDKVQVLLVTSRGTGRWVVPKGWPMDGETPADTAAIEAWEEAGVEGAVRDSCLGIFTYLKVMDGDDLPCVVAVFPIKVTKSHDTWPESKQRRRRWTSPKKAARLVAEPELARLLLDFDPRRLRR</sequence>
<evidence type="ECO:0000256" key="3">
    <source>
        <dbReference type="ARBA" id="ARBA00022801"/>
    </source>
</evidence>
<evidence type="ECO:0000313" key="6">
    <source>
        <dbReference type="EMBL" id="KAF0677014.1"/>
    </source>
</evidence>
<dbReference type="InterPro" id="IPR015797">
    <property type="entry name" value="NUDIX_hydrolase-like_dom_sf"/>
</dbReference>
<reference evidence="6" key="1">
    <citation type="submission" date="2013-03" db="EMBL/GenBank/DDBJ databases">
        <title>Genome Sequence of the Profundibacterium mesophilum strain KAUST100406-0324T from Red Sea, a novel genus in the family Rhodobacteraceae.</title>
        <authorList>
            <person name="Essack M."/>
            <person name="Alam I."/>
            <person name="Lafi F."/>
            <person name="Alawi W."/>
            <person name="Kamanu F."/>
            <person name="Al-Suwailem A."/>
            <person name="Lee O.O."/>
            <person name="Xu Y."/>
            <person name="Bajic V."/>
            <person name="Qian P.-Y."/>
            <person name="Archer J."/>
        </authorList>
    </citation>
    <scope>NUCLEOTIDE SEQUENCE</scope>
    <source>
        <strain evidence="6">KAUST100406-0324</strain>
    </source>
</reference>
<dbReference type="InterPro" id="IPR000086">
    <property type="entry name" value="NUDIX_hydrolase_dom"/>
</dbReference>
<dbReference type="PANTHER" id="PTHR12629:SF0">
    <property type="entry name" value="DIPHOSPHOINOSITOL-POLYPHOSPHATE DIPHOSPHATASE"/>
    <property type="match status" value="1"/>
</dbReference>
<dbReference type="InterPro" id="IPR047198">
    <property type="entry name" value="DDP-like_NUDIX"/>
</dbReference>
<keyword evidence="4" id="KW-0460">Magnesium</keyword>
<feature type="domain" description="Nudix hydrolase" evidence="5">
    <location>
        <begin position="22"/>
        <end position="151"/>
    </location>
</feature>
<dbReference type="AlphaFoldDB" id="A0A921NUQ2"/>
<dbReference type="GO" id="GO:0046872">
    <property type="term" value="F:metal ion binding"/>
    <property type="evidence" value="ECO:0007669"/>
    <property type="project" value="UniProtKB-KW"/>
</dbReference>
<dbReference type="GO" id="GO:0005737">
    <property type="term" value="C:cytoplasm"/>
    <property type="evidence" value="ECO:0007669"/>
    <property type="project" value="TreeGrafter"/>
</dbReference>
<dbReference type="GO" id="GO:0004081">
    <property type="term" value="F:bis(5'-nucleosyl)-tetraphosphatase (asymmetrical) activity"/>
    <property type="evidence" value="ECO:0007669"/>
    <property type="project" value="UniProtKB-EC"/>
</dbReference>
<comment type="caution">
    <text evidence="6">The sequence shown here is derived from an EMBL/GenBank/DDBJ whole genome shotgun (WGS) entry which is preliminary data.</text>
</comment>
<evidence type="ECO:0000256" key="2">
    <source>
        <dbReference type="ARBA" id="ARBA00022723"/>
    </source>
</evidence>
<keyword evidence="7" id="KW-1185">Reference proteome</keyword>
<comment type="cofactor">
    <cofactor evidence="1">
        <name>Mg(2+)</name>
        <dbReference type="ChEBI" id="CHEBI:18420"/>
    </cofactor>
</comment>
<gene>
    <name evidence="6" type="ORF">PMES_00811</name>
</gene>
<evidence type="ECO:0000259" key="5">
    <source>
        <dbReference type="PROSITE" id="PS51462"/>
    </source>
</evidence>
<dbReference type="Pfam" id="PF00293">
    <property type="entry name" value="NUDIX"/>
    <property type="match status" value="1"/>
</dbReference>
<organism evidence="6 7">
    <name type="scientific">Profundibacterium mesophilum KAUST100406-0324</name>
    <dbReference type="NCBI Taxonomy" id="1037889"/>
    <lineage>
        <taxon>Bacteria</taxon>
        <taxon>Pseudomonadati</taxon>
        <taxon>Pseudomonadota</taxon>
        <taxon>Alphaproteobacteria</taxon>
        <taxon>Rhodobacterales</taxon>
        <taxon>Roseobacteraceae</taxon>
        <taxon>Profundibacterium</taxon>
    </lineage>
</organism>
<dbReference type="SUPFAM" id="SSF55811">
    <property type="entry name" value="Nudix"/>
    <property type="match status" value="1"/>
</dbReference>
<dbReference type="Proteomes" id="UP000698242">
    <property type="component" value="Unassembled WGS sequence"/>
</dbReference>
<keyword evidence="2" id="KW-0479">Metal-binding</keyword>